<evidence type="ECO:0000256" key="1">
    <source>
        <dbReference type="ARBA" id="ARBA00022723"/>
    </source>
</evidence>
<dbReference type="PANTHER" id="PTHR35848">
    <property type="entry name" value="OXALATE-BINDING PROTEIN"/>
    <property type="match status" value="1"/>
</dbReference>
<dbReference type="AlphaFoldDB" id="A0A3N1L5J5"/>
<dbReference type="Proteomes" id="UP000278222">
    <property type="component" value="Unassembled WGS sequence"/>
</dbReference>
<dbReference type="Gene3D" id="2.60.120.620">
    <property type="entry name" value="q2cbj1_9rhob like domain"/>
    <property type="match status" value="1"/>
</dbReference>
<dbReference type="SUPFAM" id="SSF51182">
    <property type="entry name" value="RmlC-like cupins"/>
    <property type="match status" value="1"/>
</dbReference>
<reference evidence="5 6" key="1">
    <citation type="submission" date="2018-11" db="EMBL/GenBank/DDBJ databases">
        <title>Genomic Encyclopedia of Type Strains, Phase IV (KMG-IV): sequencing the most valuable type-strain genomes for metagenomic binning, comparative biology and taxonomic classification.</title>
        <authorList>
            <person name="Goeker M."/>
        </authorList>
    </citation>
    <scope>NUCLEOTIDE SEQUENCE [LARGE SCALE GENOMIC DNA]</scope>
    <source>
        <strain evidence="5 6">DSM 5900</strain>
    </source>
</reference>
<dbReference type="InterPro" id="IPR014710">
    <property type="entry name" value="RmlC-like_jellyroll"/>
</dbReference>
<comment type="caution">
    <text evidence="5">The sequence shown here is derived from an EMBL/GenBank/DDBJ whole genome shotgun (WGS) entry which is preliminary data.</text>
</comment>
<sequence>MSADDTGAGGFEEQGFLGPLPLLSPAQCALVLRHDAAGLHPPPLDWNKGRAASDPFFARVAGLPPLLDLLRPLLGPDIVLWGASIVRRARGQVHDWHTDIETAAPDGRFVSVWIGLENTTRQSGLGLVARSHRLPRTIQEELHRRGLRRGVLDDECILAIAREIDPAAELAFPPVVDGQAIVFHGRTWHGSHNGQGGAPRSALLLQYAAADTPVRILDSTRLEWPFAFLAEPRPPVVAVCGQLDPSINRPADPLGAEAWPPLGSGVFTPNGIDPSLPPKPWQALPLFSGAAQTVACLTCHTSALAPAHSPHPPHSHLAEELLVVLDGEAELVLADSPDDPAPRRERCRPGTVAYFPAYQHATIRNVGSTPLRYAMLQWHGDPVASDTTLPVRIVQPDGDDAAGAAVRHRLLFEQPTDFLGKLHAHRTTIEPGGGYAAHADPHDIAIIVLSGRVRIVDGGETPIGAEAGAAVFFPAGAVHGMENPGAVPAVYLTFEFHAGTTEATGDLVDREWYLATNPDVAAAGIDPVDHYMQFGAAEGRKPRPPVDRPRTLDEMLFDRDWYLAQNPDVATAGLDPFDHYMGFGAGEGRHPCADYHYRLIARSGLFDGDWYRRRYPDAAAFDGDPLRHYLAVDGTQGRAAGPQFDGGAYLRAHADVRQAGLHPLLHYLRFGRAEGRSGTLPGDWNPDPDLARRVDRYRARPAQEHRRIAICTTILGDYDTLTVPDRLDPDIDHVCFADRPIDGYGVWSMRAPPWHHPDTTRMARYIKTHLPVLLAGYEAIVWVDGNVRLLGDARRHVACVVEAGWGIGLVSHPERRCIYAEAERCLELGVDDPAAVDRQMARYRELGIPEDAGLHETNFMVVRPQEPGVAEAFALWWDEIAGFSRRDQLSLGWALRRSGVRHGLLMEPGTSVRNHPDFAYLTHAESRTLQVPRFLTAAPVPA</sequence>
<feature type="domain" description="Cupin type-2" evidence="4">
    <location>
        <begin position="427"/>
        <end position="493"/>
    </location>
</feature>
<dbReference type="GO" id="GO:0016706">
    <property type="term" value="F:2-oxoglutarate-dependent dioxygenase activity"/>
    <property type="evidence" value="ECO:0007669"/>
    <property type="project" value="UniProtKB-ARBA"/>
</dbReference>
<organism evidence="5 6">
    <name type="scientific">Stella humosa</name>
    <dbReference type="NCBI Taxonomy" id="94"/>
    <lineage>
        <taxon>Bacteria</taxon>
        <taxon>Pseudomonadati</taxon>
        <taxon>Pseudomonadota</taxon>
        <taxon>Alphaproteobacteria</taxon>
        <taxon>Rhodospirillales</taxon>
        <taxon>Stellaceae</taxon>
        <taxon>Stella</taxon>
    </lineage>
</organism>
<dbReference type="GO" id="GO:0046872">
    <property type="term" value="F:metal ion binding"/>
    <property type="evidence" value="ECO:0007669"/>
    <property type="project" value="UniProtKB-KW"/>
</dbReference>
<dbReference type="InterPro" id="IPR008775">
    <property type="entry name" value="Phytyl_CoA_dOase-like"/>
</dbReference>
<dbReference type="InterPro" id="IPR051610">
    <property type="entry name" value="GPI/OXD"/>
</dbReference>
<dbReference type="Pfam" id="PF04765">
    <property type="entry name" value="TOD1_MUCI70"/>
    <property type="match status" value="1"/>
</dbReference>
<evidence type="ECO:0000259" key="4">
    <source>
        <dbReference type="Pfam" id="PF07883"/>
    </source>
</evidence>
<evidence type="ECO:0000259" key="3">
    <source>
        <dbReference type="Pfam" id="PF04765"/>
    </source>
</evidence>
<accession>A0A3N1L5J5</accession>
<evidence type="ECO:0000313" key="6">
    <source>
        <dbReference type="Proteomes" id="UP000278222"/>
    </source>
</evidence>
<protein>
    <submittedName>
        <fullName evidence="5">Cupin domain</fullName>
    </submittedName>
</protein>
<dbReference type="OrthoDB" id="9816424at2"/>
<evidence type="ECO:0000259" key="2">
    <source>
        <dbReference type="Pfam" id="PF00190"/>
    </source>
</evidence>
<dbReference type="Pfam" id="PF00190">
    <property type="entry name" value="Cupin_1"/>
    <property type="match status" value="1"/>
</dbReference>
<feature type="domain" description="TOD1/MUCI70 glycosyltransferase-like" evidence="3">
    <location>
        <begin position="781"/>
        <end position="897"/>
    </location>
</feature>
<proteinExistence type="predicted"/>
<dbReference type="InterPro" id="IPR006045">
    <property type="entry name" value="Cupin_1"/>
</dbReference>
<dbReference type="PANTHER" id="PTHR35848:SF6">
    <property type="entry name" value="CUPIN TYPE-2 DOMAIN-CONTAINING PROTEIN"/>
    <property type="match status" value="1"/>
</dbReference>
<feature type="domain" description="Cupin type-1" evidence="2">
    <location>
        <begin position="308"/>
        <end position="371"/>
    </location>
</feature>
<evidence type="ECO:0000313" key="5">
    <source>
        <dbReference type="EMBL" id="ROP84665.1"/>
    </source>
</evidence>
<dbReference type="Pfam" id="PF05721">
    <property type="entry name" value="PhyH"/>
    <property type="match status" value="1"/>
</dbReference>
<dbReference type="RefSeq" id="WP_123692759.1">
    <property type="nucleotide sequence ID" value="NZ_AP019700.1"/>
</dbReference>
<keyword evidence="1" id="KW-0479">Metal-binding</keyword>
<dbReference type="InterPro" id="IPR011051">
    <property type="entry name" value="RmlC_Cupin_sf"/>
</dbReference>
<dbReference type="CDD" id="cd02209">
    <property type="entry name" value="cupin_XRE_C"/>
    <property type="match status" value="2"/>
</dbReference>
<dbReference type="Pfam" id="PF07883">
    <property type="entry name" value="Cupin_2"/>
    <property type="match status" value="1"/>
</dbReference>
<dbReference type="SUPFAM" id="SSF51197">
    <property type="entry name" value="Clavaminate synthase-like"/>
    <property type="match status" value="1"/>
</dbReference>
<keyword evidence="6" id="KW-1185">Reference proteome</keyword>
<gene>
    <name evidence="5" type="ORF">EDC65_4020</name>
</gene>
<dbReference type="InterPro" id="IPR048354">
    <property type="entry name" value="TOD1_MUCI70_glycTrfase_dom"/>
</dbReference>
<dbReference type="Gene3D" id="2.60.120.10">
    <property type="entry name" value="Jelly Rolls"/>
    <property type="match status" value="2"/>
</dbReference>
<dbReference type="EMBL" id="RJKX01000015">
    <property type="protein sequence ID" value="ROP84665.1"/>
    <property type="molecule type" value="Genomic_DNA"/>
</dbReference>
<name>A0A3N1L5J5_9PROT</name>
<dbReference type="InterPro" id="IPR013096">
    <property type="entry name" value="Cupin_2"/>
</dbReference>